<evidence type="ECO:0000313" key="10">
    <source>
        <dbReference type="Proteomes" id="UP000435112"/>
    </source>
</evidence>
<keyword evidence="1" id="KW-0677">Repeat</keyword>
<evidence type="ECO:0000313" key="8">
    <source>
        <dbReference type="Proteomes" id="UP000429607"/>
    </source>
</evidence>
<evidence type="ECO:0000256" key="2">
    <source>
        <dbReference type="ARBA" id="ARBA00023043"/>
    </source>
</evidence>
<evidence type="ECO:0000256" key="1">
    <source>
        <dbReference type="ARBA" id="ARBA00022737"/>
    </source>
</evidence>
<dbReference type="SUPFAM" id="SSF49562">
    <property type="entry name" value="C2 domain (Calcium/lipid-binding domain, CaLB)"/>
    <property type="match status" value="1"/>
</dbReference>
<evidence type="ECO:0000256" key="3">
    <source>
        <dbReference type="PROSITE-ProRule" id="PRU00023"/>
    </source>
</evidence>
<name>A0A6A4EB87_9STRA</name>
<evidence type="ECO:0000313" key="7">
    <source>
        <dbReference type="EMBL" id="KAE9321046.1"/>
    </source>
</evidence>
<comment type="caution">
    <text evidence="7">The sequence shown here is derived from an EMBL/GenBank/DDBJ whole genome shotgun (WGS) entry which is preliminary data.</text>
</comment>
<keyword evidence="2 3" id="KW-0040">ANK repeat</keyword>
<dbReference type="EMBL" id="QXFV01001409">
    <property type="protein sequence ID" value="KAE9006608.1"/>
    <property type="molecule type" value="Genomic_DNA"/>
</dbReference>
<dbReference type="InterPro" id="IPR002110">
    <property type="entry name" value="Ankyrin_rpt"/>
</dbReference>
<dbReference type="Gene3D" id="1.25.40.20">
    <property type="entry name" value="Ankyrin repeat-containing domain"/>
    <property type="match status" value="2"/>
</dbReference>
<dbReference type="PANTHER" id="PTHR24126:SF14">
    <property type="entry name" value="ANK_REP_REGION DOMAIN-CONTAINING PROTEIN"/>
    <property type="match status" value="1"/>
</dbReference>
<dbReference type="SUPFAM" id="SSF48403">
    <property type="entry name" value="Ankyrin repeat"/>
    <property type="match status" value="1"/>
</dbReference>
<dbReference type="AlphaFoldDB" id="A0A6A4EB87"/>
<reference evidence="7 9" key="1">
    <citation type="submission" date="2018-08" db="EMBL/GenBank/DDBJ databases">
        <title>Genomic investigation of the strawberry pathogen Phytophthora fragariae indicates pathogenicity is determined by transcriptional variation in three key races.</title>
        <authorList>
            <person name="Adams T.M."/>
            <person name="Armitage A.D."/>
            <person name="Sobczyk M.K."/>
            <person name="Bates H.J."/>
            <person name="Dunwell J.M."/>
            <person name="Nellist C.F."/>
            <person name="Harrison R.J."/>
        </authorList>
    </citation>
    <scope>NUCLEOTIDE SEQUENCE [LARGE SCALE GENOMIC DNA]</scope>
    <source>
        <strain evidence="6 8">SCRP249</strain>
        <strain evidence="5 10">SCRP324</strain>
        <strain evidence="7 9">SCRP333</strain>
    </source>
</reference>
<evidence type="ECO:0000256" key="4">
    <source>
        <dbReference type="SAM" id="MobiDB-lite"/>
    </source>
</evidence>
<feature type="region of interest" description="Disordered" evidence="4">
    <location>
        <begin position="366"/>
        <end position="400"/>
    </location>
</feature>
<protein>
    <submittedName>
        <fullName evidence="7">Uncharacterized protein</fullName>
    </submittedName>
</protein>
<dbReference type="Proteomes" id="UP000435112">
    <property type="component" value="Unassembled WGS sequence"/>
</dbReference>
<dbReference type="InterPro" id="IPR035892">
    <property type="entry name" value="C2_domain_sf"/>
</dbReference>
<dbReference type="EMBL" id="QXFT01001352">
    <property type="protein sequence ID" value="KAE9321046.1"/>
    <property type="molecule type" value="Genomic_DNA"/>
</dbReference>
<feature type="repeat" description="ANK" evidence="3">
    <location>
        <begin position="185"/>
        <end position="217"/>
    </location>
</feature>
<gene>
    <name evidence="6" type="ORF">PR001_g17163</name>
    <name evidence="5" type="ORF">PR002_g17108</name>
    <name evidence="7" type="ORF">PR003_g17566</name>
</gene>
<feature type="compositionally biased region" description="Low complexity" evidence="4">
    <location>
        <begin position="369"/>
        <end position="381"/>
    </location>
</feature>
<dbReference type="OrthoDB" id="194358at2759"/>
<sequence>MQGVQQPPELLAYKALQAVQRGNAEELAKLIQAGANAHVINAVVKSGTSPNGRPDRVRHSFFLLLRRLRTMLTSGDVLQQAKGGLLYHAVEKENIELVKVLLGNGAEVNGSKQDESPPPLRAAVFRRSVELVTLLLKRGANVNRKYTIVTGTTKRTMTVLFESTSEAVFNLLLRRGGDVNMKDSTGDTPLHVHASKWNANFVNSLVEHGADVNALDTGNCTPLARAIQQWDFPAGCDEEEDFIDVCHILMSHKASLPPEDSIPSRPEHSDRLLCRLQLVKEWAAQRKVGMVALTHVPVEIFRRGTDEVIAHFASNTLVPLAVEPSELRTEALPEPPRRLTKMGVSAWSAGEEILQRQVEILPALDRASSSRVPTSSSDDISPFPGRHDPEPVLPEVERRPPRTSNAAWLLREQVVPIDQLPALSDSNVSNVDTQADDMVAPIPAEKSVESADLIPGPEAALCSRSEVVSPTESSSPVSTDVVLGPVASDTKPALVRVSSKPTLPPVSTRSALQSMPSLLLYRLKILSATGLRRVLRYRRQNPYCICRVVRGDGEMLVQLQTSVHPGGGQVPTWRGQVFELALTPENTRTCTLVFILKHSGVVSSLDERIAVGMMPFPHIPVGHILTHKLLLLNNDKLAGRLEVQLEAY</sequence>
<dbReference type="PROSITE" id="PS50297">
    <property type="entry name" value="ANK_REP_REGION"/>
    <property type="match status" value="2"/>
</dbReference>
<dbReference type="Pfam" id="PF12796">
    <property type="entry name" value="Ank_2"/>
    <property type="match status" value="1"/>
</dbReference>
<evidence type="ECO:0000313" key="6">
    <source>
        <dbReference type="EMBL" id="KAE9006608.1"/>
    </source>
</evidence>
<proteinExistence type="predicted"/>
<feature type="repeat" description="ANK" evidence="3">
    <location>
        <begin position="115"/>
        <end position="147"/>
    </location>
</feature>
<dbReference type="SMART" id="SM00248">
    <property type="entry name" value="ANK"/>
    <property type="match status" value="4"/>
</dbReference>
<dbReference type="GO" id="GO:0005634">
    <property type="term" value="C:nucleus"/>
    <property type="evidence" value="ECO:0007669"/>
    <property type="project" value="TreeGrafter"/>
</dbReference>
<dbReference type="InterPro" id="IPR036770">
    <property type="entry name" value="Ankyrin_rpt-contain_sf"/>
</dbReference>
<keyword evidence="9" id="KW-1185">Reference proteome</keyword>
<feature type="compositionally biased region" description="Basic and acidic residues" evidence="4">
    <location>
        <begin position="385"/>
        <end position="400"/>
    </location>
</feature>
<dbReference type="PROSITE" id="PS50088">
    <property type="entry name" value="ANK_REPEAT"/>
    <property type="match status" value="3"/>
</dbReference>
<dbReference type="GO" id="GO:0006357">
    <property type="term" value="P:regulation of transcription by RNA polymerase II"/>
    <property type="evidence" value="ECO:0007669"/>
    <property type="project" value="TreeGrafter"/>
</dbReference>
<feature type="repeat" description="ANK" evidence="3">
    <location>
        <begin position="86"/>
        <end position="113"/>
    </location>
</feature>
<accession>A0A6A4EB87</accession>
<dbReference type="Proteomes" id="UP000429607">
    <property type="component" value="Unassembled WGS sequence"/>
</dbReference>
<evidence type="ECO:0000313" key="5">
    <source>
        <dbReference type="EMBL" id="KAE9004286.1"/>
    </source>
</evidence>
<evidence type="ECO:0000313" key="9">
    <source>
        <dbReference type="Proteomes" id="UP000434957"/>
    </source>
</evidence>
<organism evidence="7 9">
    <name type="scientific">Phytophthora rubi</name>
    <dbReference type="NCBI Taxonomy" id="129364"/>
    <lineage>
        <taxon>Eukaryota</taxon>
        <taxon>Sar</taxon>
        <taxon>Stramenopiles</taxon>
        <taxon>Oomycota</taxon>
        <taxon>Peronosporomycetes</taxon>
        <taxon>Peronosporales</taxon>
        <taxon>Peronosporaceae</taxon>
        <taxon>Phytophthora</taxon>
    </lineage>
</organism>
<dbReference type="PANTHER" id="PTHR24126">
    <property type="entry name" value="ANKYRIN REPEAT, PH AND SEC7 DOMAIN CONTAINING PROTEIN SECG-RELATED"/>
    <property type="match status" value="1"/>
</dbReference>
<dbReference type="GO" id="GO:0061629">
    <property type="term" value="F:RNA polymerase II-specific DNA-binding transcription factor binding"/>
    <property type="evidence" value="ECO:0007669"/>
    <property type="project" value="TreeGrafter"/>
</dbReference>
<dbReference type="Proteomes" id="UP000434957">
    <property type="component" value="Unassembled WGS sequence"/>
</dbReference>
<dbReference type="Pfam" id="PF13637">
    <property type="entry name" value="Ank_4"/>
    <property type="match status" value="1"/>
</dbReference>
<dbReference type="EMBL" id="QXFU01001352">
    <property type="protein sequence ID" value="KAE9004286.1"/>
    <property type="molecule type" value="Genomic_DNA"/>
</dbReference>